<evidence type="ECO:0000313" key="1">
    <source>
        <dbReference type="EMBL" id="WPL17385.1"/>
    </source>
</evidence>
<sequence>MGLIHTRIELINPRDTSLKPMSVDALVDTGAITLCIPEHIVIQLKLSELEKREVTTADGKKTLVPYVGPIQIRFENRNCFTGALVLGDSVLLGAIPLEDMDLVINARLQEMTVNPQSPNIPAAVVKRASP</sequence>
<dbReference type="NCBIfam" id="TIGR03698">
    <property type="entry name" value="clan_AA_DTGF"/>
    <property type="match status" value="1"/>
</dbReference>
<keyword evidence="1" id="KW-0378">Hydrolase</keyword>
<dbReference type="InterPro" id="IPR022274">
    <property type="entry name" value="Peptidase_asp_AF0612"/>
</dbReference>
<dbReference type="Gene3D" id="2.40.70.10">
    <property type="entry name" value="Acid Proteases"/>
    <property type="match status" value="1"/>
</dbReference>
<reference evidence="1 2" key="1">
    <citation type="journal article" date="2023" name="Microorganisms">
        <title>Thiorhodovibrio frisius and Trv. litoralis spp. nov., Two Novel Members from a Clade of Fastidious Purple Sulfur Bacteria That Exhibit Unique Red-Shifted Light-Harvesting Capabilities.</title>
        <authorList>
            <person name="Methner A."/>
            <person name="Kuzyk S.B."/>
            <person name="Petersen J."/>
            <person name="Bauer S."/>
            <person name="Brinkmann H."/>
            <person name="Sichau K."/>
            <person name="Wanner G."/>
            <person name="Wolf J."/>
            <person name="Neumann-Schaal M."/>
            <person name="Henke P."/>
            <person name="Tank M."/>
            <person name="Sproer C."/>
            <person name="Bunk B."/>
            <person name="Overmann J."/>
        </authorList>
    </citation>
    <scope>NUCLEOTIDE SEQUENCE [LARGE SCALE GENOMIC DNA]</scope>
    <source>
        <strain evidence="1 2">DSM 6702</strain>
    </source>
</reference>
<dbReference type="EMBL" id="CP121472">
    <property type="protein sequence ID" value="WPL17385.1"/>
    <property type="molecule type" value="Genomic_DNA"/>
</dbReference>
<protein>
    <submittedName>
        <fullName evidence="1">Clan AA aspartic protease, family</fullName>
    </submittedName>
</protein>
<dbReference type="Proteomes" id="UP001432180">
    <property type="component" value="Chromosome"/>
</dbReference>
<name>A0ABZ0SA20_9GAMM</name>
<keyword evidence="1" id="KW-0645">Protease</keyword>
<evidence type="ECO:0000313" key="2">
    <source>
        <dbReference type="Proteomes" id="UP001432180"/>
    </source>
</evidence>
<keyword evidence="2" id="KW-1185">Reference proteome</keyword>
<dbReference type="InterPro" id="IPR021109">
    <property type="entry name" value="Peptidase_aspartic_dom_sf"/>
</dbReference>
<proteinExistence type="predicted"/>
<accession>A0ABZ0SA20</accession>
<organism evidence="1 2">
    <name type="scientific">Thiorhodovibrio winogradskyi</name>
    <dbReference type="NCBI Taxonomy" id="77007"/>
    <lineage>
        <taxon>Bacteria</taxon>
        <taxon>Pseudomonadati</taxon>
        <taxon>Pseudomonadota</taxon>
        <taxon>Gammaproteobacteria</taxon>
        <taxon>Chromatiales</taxon>
        <taxon>Chromatiaceae</taxon>
        <taxon>Thiorhodovibrio</taxon>
    </lineage>
</organism>
<dbReference type="GO" id="GO:0006508">
    <property type="term" value="P:proteolysis"/>
    <property type="evidence" value="ECO:0007669"/>
    <property type="project" value="UniProtKB-KW"/>
</dbReference>
<gene>
    <name evidence="1" type="ORF">Thiowin_02392</name>
</gene>
<dbReference type="GO" id="GO:0008233">
    <property type="term" value="F:peptidase activity"/>
    <property type="evidence" value="ECO:0007669"/>
    <property type="project" value="UniProtKB-KW"/>
</dbReference>